<dbReference type="PANTHER" id="PTHR46484:SF7">
    <property type="entry name" value="MYELIN-ASSOCIATED GLYCOPROTEIN-LIKE-RELATED"/>
    <property type="match status" value="1"/>
</dbReference>
<proteinExistence type="predicted"/>
<dbReference type="PANTHER" id="PTHR46484">
    <property type="entry name" value="SI:CH211-171H4.5-RELATED"/>
    <property type="match status" value="1"/>
</dbReference>
<evidence type="ECO:0000256" key="1">
    <source>
        <dbReference type="SAM" id="Phobius"/>
    </source>
</evidence>
<keyword evidence="2" id="KW-0732">Signal</keyword>
<evidence type="ECO:0000259" key="3">
    <source>
        <dbReference type="PROSITE" id="PS50835"/>
    </source>
</evidence>
<dbReference type="PROSITE" id="PS50835">
    <property type="entry name" value="IG_LIKE"/>
    <property type="match status" value="1"/>
</dbReference>
<reference evidence="4" key="3">
    <citation type="submission" date="2025-09" db="UniProtKB">
        <authorList>
            <consortium name="Ensembl"/>
        </authorList>
    </citation>
    <scope>IDENTIFICATION</scope>
</reference>
<dbReference type="InterPro" id="IPR013783">
    <property type="entry name" value="Ig-like_fold"/>
</dbReference>
<dbReference type="Proteomes" id="UP000472271">
    <property type="component" value="Chromosome 16"/>
</dbReference>
<evidence type="ECO:0000313" key="5">
    <source>
        <dbReference type="Proteomes" id="UP000472271"/>
    </source>
</evidence>
<feature type="transmembrane region" description="Helical" evidence="1">
    <location>
        <begin position="257"/>
        <end position="276"/>
    </location>
</feature>
<sequence length="279" mass="31158">MSPNSLIFLFLLIHIRNMVSPVWNADVPFRFSALTGSCVVVPCHFQYQGDLYLSRGIWSKKTGGVIYHNGRSNILDHFKDRTKIIGNLNEGNCTLEIDKIKPFDNGPFCFQGQIENVRHKFYNSCVFLTMRASPEKPVMTLGLTEVDAGSTTTASCSVTHTCSTHHPQFSWNVAVLTNKVEHTLTARGIWKTTSTISFTVAVGDGPKNLTCTAKFWGNKQQDSTDNLNVKGYVLINFHLISNAFSSLGSLMYQFRRGLLIAVPVFLIVTVLGVVIYKKR</sequence>
<dbReference type="SUPFAM" id="SSF48726">
    <property type="entry name" value="Immunoglobulin"/>
    <property type="match status" value="2"/>
</dbReference>
<organism evidence="4 5">
    <name type="scientific">Sphaeramia orbicularis</name>
    <name type="common">orbiculate cardinalfish</name>
    <dbReference type="NCBI Taxonomy" id="375764"/>
    <lineage>
        <taxon>Eukaryota</taxon>
        <taxon>Metazoa</taxon>
        <taxon>Chordata</taxon>
        <taxon>Craniata</taxon>
        <taxon>Vertebrata</taxon>
        <taxon>Euteleostomi</taxon>
        <taxon>Actinopterygii</taxon>
        <taxon>Neopterygii</taxon>
        <taxon>Teleostei</taxon>
        <taxon>Neoteleostei</taxon>
        <taxon>Acanthomorphata</taxon>
        <taxon>Gobiaria</taxon>
        <taxon>Kurtiformes</taxon>
        <taxon>Apogonoidei</taxon>
        <taxon>Apogonidae</taxon>
        <taxon>Apogoninae</taxon>
        <taxon>Sphaeramia</taxon>
    </lineage>
</organism>
<dbReference type="AlphaFoldDB" id="A0A673AVR1"/>
<protein>
    <recommendedName>
        <fullName evidence="3">Ig-like domain-containing protein</fullName>
    </recommendedName>
</protein>
<keyword evidence="5" id="KW-1185">Reference proteome</keyword>
<feature type="chain" id="PRO_5045509595" description="Ig-like domain-containing protein" evidence="2">
    <location>
        <begin position="25"/>
        <end position="279"/>
    </location>
</feature>
<keyword evidence="1" id="KW-1133">Transmembrane helix</keyword>
<evidence type="ECO:0000256" key="2">
    <source>
        <dbReference type="SAM" id="SignalP"/>
    </source>
</evidence>
<reference evidence="4" key="1">
    <citation type="submission" date="2019-06" db="EMBL/GenBank/DDBJ databases">
        <authorList>
            <consortium name="Wellcome Sanger Institute Data Sharing"/>
        </authorList>
    </citation>
    <scope>NUCLEOTIDE SEQUENCE [LARGE SCALE GENOMIC DNA]</scope>
</reference>
<feature type="signal peptide" evidence="2">
    <location>
        <begin position="1"/>
        <end position="24"/>
    </location>
</feature>
<dbReference type="Ensembl" id="ENSSORT00005034321.1">
    <property type="protein sequence ID" value="ENSSORP00005033414.1"/>
    <property type="gene ID" value="ENSSORG00005015825.1"/>
</dbReference>
<evidence type="ECO:0000313" key="4">
    <source>
        <dbReference type="Ensembl" id="ENSSORP00005033414.1"/>
    </source>
</evidence>
<dbReference type="InterPro" id="IPR007110">
    <property type="entry name" value="Ig-like_dom"/>
</dbReference>
<keyword evidence="1" id="KW-0812">Transmembrane</keyword>
<keyword evidence="1" id="KW-0472">Membrane</keyword>
<dbReference type="Gene3D" id="2.60.40.10">
    <property type="entry name" value="Immunoglobulins"/>
    <property type="match status" value="2"/>
</dbReference>
<accession>A0A673AVR1</accession>
<name>A0A673AVR1_9TELE</name>
<dbReference type="InterPro" id="IPR036179">
    <property type="entry name" value="Ig-like_dom_sf"/>
</dbReference>
<feature type="domain" description="Ig-like" evidence="3">
    <location>
        <begin position="134"/>
        <end position="228"/>
    </location>
</feature>
<reference evidence="4" key="2">
    <citation type="submission" date="2025-08" db="UniProtKB">
        <authorList>
            <consortium name="Ensembl"/>
        </authorList>
    </citation>
    <scope>IDENTIFICATION</scope>
</reference>